<dbReference type="PROSITE" id="PS50088">
    <property type="entry name" value="ANK_REPEAT"/>
    <property type="match status" value="12"/>
</dbReference>
<name>D3B1S8_HETP5</name>
<dbReference type="GeneID" id="31357777"/>
<evidence type="ECO:0000313" key="6">
    <source>
        <dbReference type="EMBL" id="EFA85252.1"/>
    </source>
</evidence>
<dbReference type="InterPro" id="IPR036872">
    <property type="entry name" value="CH_dom_sf"/>
</dbReference>
<evidence type="ECO:0000313" key="7">
    <source>
        <dbReference type="Proteomes" id="UP000001396"/>
    </source>
</evidence>
<evidence type="ECO:0000256" key="4">
    <source>
        <dbReference type="SAM" id="MobiDB-lite"/>
    </source>
</evidence>
<keyword evidence="2 3" id="KW-0040">ANK repeat</keyword>
<feature type="repeat" description="ANK" evidence="3">
    <location>
        <begin position="659"/>
        <end position="691"/>
    </location>
</feature>
<dbReference type="InterPro" id="IPR001715">
    <property type="entry name" value="CH_dom"/>
</dbReference>
<evidence type="ECO:0000256" key="2">
    <source>
        <dbReference type="ARBA" id="ARBA00023043"/>
    </source>
</evidence>
<dbReference type="Pfam" id="PF13637">
    <property type="entry name" value="Ank_4"/>
    <property type="match status" value="1"/>
</dbReference>
<dbReference type="InterPro" id="IPR036770">
    <property type="entry name" value="Ankyrin_rpt-contain_sf"/>
</dbReference>
<feature type="repeat" description="ANK" evidence="3">
    <location>
        <begin position="456"/>
        <end position="488"/>
    </location>
</feature>
<evidence type="ECO:0000256" key="3">
    <source>
        <dbReference type="PROSITE-ProRule" id="PRU00023"/>
    </source>
</evidence>
<evidence type="ECO:0000259" key="5">
    <source>
        <dbReference type="PROSITE" id="PS50021"/>
    </source>
</evidence>
<feature type="repeat" description="ANK" evidence="3">
    <location>
        <begin position="624"/>
        <end position="658"/>
    </location>
</feature>
<dbReference type="InterPro" id="IPR002110">
    <property type="entry name" value="Ankyrin_rpt"/>
</dbReference>
<feature type="repeat" description="ANK" evidence="3">
    <location>
        <begin position="556"/>
        <end position="588"/>
    </location>
</feature>
<gene>
    <name evidence="6" type="ORF">PPL_02252</name>
</gene>
<feature type="repeat" description="ANK" evidence="3">
    <location>
        <begin position="423"/>
        <end position="455"/>
    </location>
</feature>
<feature type="compositionally biased region" description="Low complexity" evidence="4">
    <location>
        <begin position="123"/>
        <end position="133"/>
    </location>
</feature>
<dbReference type="InterPro" id="IPR003096">
    <property type="entry name" value="SM22_calponin"/>
</dbReference>
<dbReference type="STRING" id="670386.D3B1S8"/>
<dbReference type="Proteomes" id="UP000001396">
    <property type="component" value="Unassembled WGS sequence"/>
</dbReference>
<proteinExistence type="predicted"/>
<feature type="repeat" description="ANK" evidence="3">
    <location>
        <begin position="324"/>
        <end position="356"/>
    </location>
</feature>
<comment type="caution">
    <text evidence="6">The sequence shown here is derived from an EMBL/GenBank/DDBJ whole genome shotgun (WGS) entry which is preliminary data.</text>
</comment>
<feature type="repeat" description="ANK" evidence="3">
    <location>
        <begin position="390"/>
        <end position="422"/>
    </location>
</feature>
<dbReference type="AlphaFoldDB" id="D3B1S8"/>
<dbReference type="SUPFAM" id="SSF48403">
    <property type="entry name" value="Ankyrin repeat"/>
    <property type="match status" value="1"/>
</dbReference>
<dbReference type="Gene3D" id="1.25.40.20">
    <property type="entry name" value="Ankyrin repeat-containing domain"/>
    <property type="match status" value="3"/>
</dbReference>
<feature type="repeat" description="ANK" evidence="3">
    <location>
        <begin position="522"/>
        <end position="546"/>
    </location>
</feature>
<dbReference type="EMBL" id="ADBJ01000008">
    <property type="protein sequence ID" value="EFA85252.1"/>
    <property type="molecule type" value="Genomic_DNA"/>
</dbReference>
<feature type="repeat" description="ANK" evidence="3">
    <location>
        <begin position="489"/>
        <end position="521"/>
    </location>
</feature>
<sequence length="746" mass="80407">MSSRPTRPGGKKPSAGSVTITMSDFQTYEMQSRSAECRKWIEQIVGEEIDKDMHVALKDGVVLCKLANIIFPNIIPRYNKSQITFKLIENINSFIAVVKRLGINEHQIFIATDLIENKNIQKSAPSQSASSSANNTPTRAGTAGRSNSVFSPPKSNILSPSPSSSSNTTNNNSNSNSNVISNGNGSQNGITNSPYRSNSLSSGSGQSAKPNILPGSPIYSNPVPASQQVADSPKTSSISQQTTATATINTSSPSPPSHTPTTTVTTTAAAIPPTQSVLEQKMEKYHKLASESKESVSPLHFAVREADVDAVNHLTKYSKAVTVYGRTPLHFAVSSQRPELITILTDAGGDVNAPDKDGNTPLHLALLHGDFLTIESLVKHGADVNAVNNDDSTPIMMVSLNGDERIVDLLLGAGANVKSANKKGNTALHYATLRGHKRVVDKLLEAGSDVNAVNMDGATSLHVAAEENFAGIAESLANSGAAVDSQRLDGWTPLYTAAYKGNLETAKSLLEKGARVDDINLDGWTPLHAACAEGHLEVAQMLIQVGKADVNKQDSQGTTPLYHSCAFGSLELTKYLLEQKADPELSKPGGWKPIHIACYNENDAITRHLVDESVDLNAGNNEIKGYAPIHILISTEEPRLAIIELLLKKKIDINKKNVNGSTPLHLAVFWNHFKVLELLLRYNASLEEKNNKGRTPLSLACHYGNEEVARFLAEKMQIDPRKLKIKNNKQKILDMETPSAPPAPQN</sequence>
<dbReference type="PROSITE" id="PS50021">
    <property type="entry name" value="CH"/>
    <property type="match status" value="1"/>
</dbReference>
<dbReference type="InParanoid" id="D3B1S8"/>
<feature type="repeat" description="ANK" evidence="3">
    <location>
        <begin position="692"/>
        <end position="715"/>
    </location>
</feature>
<reference evidence="6 7" key="1">
    <citation type="journal article" date="2011" name="Genome Res.">
        <title>Phylogeny-wide analysis of social amoeba genomes highlights ancient origins for complex intercellular communication.</title>
        <authorList>
            <person name="Heidel A.J."/>
            <person name="Lawal H.M."/>
            <person name="Felder M."/>
            <person name="Schilde C."/>
            <person name="Helps N.R."/>
            <person name="Tunggal B."/>
            <person name="Rivero F."/>
            <person name="John U."/>
            <person name="Schleicher M."/>
            <person name="Eichinger L."/>
            <person name="Platzer M."/>
            <person name="Noegel A.A."/>
            <person name="Schaap P."/>
            <person name="Gloeckner G."/>
        </authorList>
    </citation>
    <scope>NUCLEOTIDE SEQUENCE [LARGE SCALE GENOMIC DNA]</scope>
    <source>
        <strain evidence="7">ATCC 26659 / Pp 5 / PN500</strain>
    </source>
</reference>
<dbReference type="PANTHER" id="PTHR24173">
    <property type="entry name" value="ANKYRIN REPEAT CONTAINING"/>
    <property type="match status" value="1"/>
</dbReference>
<dbReference type="PANTHER" id="PTHR24173:SF74">
    <property type="entry name" value="ANKYRIN REPEAT DOMAIN-CONTAINING PROTEIN 16"/>
    <property type="match status" value="1"/>
</dbReference>
<dbReference type="SMART" id="SM00248">
    <property type="entry name" value="ANK"/>
    <property type="match status" value="13"/>
</dbReference>
<feature type="compositionally biased region" description="Polar residues" evidence="4">
    <location>
        <begin position="223"/>
        <end position="234"/>
    </location>
</feature>
<feature type="compositionally biased region" description="Low complexity" evidence="4">
    <location>
        <begin position="151"/>
        <end position="207"/>
    </location>
</feature>
<organism evidence="6 7">
    <name type="scientific">Heterostelium pallidum (strain ATCC 26659 / Pp 5 / PN500)</name>
    <name type="common">Cellular slime mold</name>
    <name type="synonym">Polysphondylium pallidum</name>
    <dbReference type="NCBI Taxonomy" id="670386"/>
    <lineage>
        <taxon>Eukaryota</taxon>
        <taxon>Amoebozoa</taxon>
        <taxon>Evosea</taxon>
        <taxon>Eumycetozoa</taxon>
        <taxon>Dictyostelia</taxon>
        <taxon>Acytosteliales</taxon>
        <taxon>Acytosteliaceae</taxon>
        <taxon>Heterostelium</taxon>
    </lineage>
</organism>
<protein>
    <recommendedName>
        <fullName evidence="5">Calponin-homology (CH) domain-containing protein</fullName>
    </recommendedName>
</protein>
<dbReference type="Gene3D" id="1.10.418.10">
    <property type="entry name" value="Calponin-like domain"/>
    <property type="match status" value="1"/>
</dbReference>
<feature type="compositionally biased region" description="Low complexity" evidence="4">
    <location>
        <begin position="235"/>
        <end position="252"/>
    </location>
</feature>
<dbReference type="PROSITE" id="PS50297">
    <property type="entry name" value="ANK_REP_REGION"/>
    <property type="match status" value="10"/>
</dbReference>
<feature type="region of interest" description="Disordered" evidence="4">
    <location>
        <begin position="122"/>
        <end position="266"/>
    </location>
</feature>
<feature type="repeat" description="ANK" evidence="3">
    <location>
        <begin position="589"/>
        <end position="621"/>
    </location>
</feature>
<feature type="repeat" description="ANK" evidence="3">
    <location>
        <begin position="357"/>
        <end position="389"/>
    </location>
</feature>
<accession>D3B1S8</accession>
<dbReference type="FunCoup" id="D3B1S8">
    <property type="interactions" value="805"/>
</dbReference>
<dbReference type="SMART" id="SM00033">
    <property type="entry name" value="CH"/>
    <property type="match status" value="1"/>
</dbReference>
<dbReference type="Pfam" id="PF00307">
    <property type="entry name" value="CH"/>
    <property type="match status" value="1"/>
</dbReference>
<keyword evidence="1" id="KW-0677">Repeat</keyword>
<feature type="compositionally biased region" description="Polar residues" evidence="4">
    <location>
        <begin position="134"/>
        <end position="150"/>
    </location>
</feature>
<feature type="domain" description="Calponin-homology (CH)" evidence="5">
    <location>
        <begin position="31"/>
        <end position="134"/>
    </location>
</feature>
<dbReference type="OMA" id="YAPIHIL"/>
<dbReference type="PRINTS" id="PR01415">
    <property type="entry name" value="ANKYRIN"/>
</dbReference>
<dbReference type="SUPFAM" id="SSF47576">
    <property type="entry name" value="Calponin-homology domain, CH-domain"/>
    <property type="match status" value="1"/>
</dbReference>
<dbReference type="Pfam" id="PF12796">
    <property type="entry name" value="Ank_2"/>
    <property type="match status" value="4"/>
</dbReference>
<dbReference type="RefSeq" id="XP_020437361.1">
    <property type="nucleotide sequence ID" value="XM_020573244.1"/>
</dbReference>
<dbReference type="PRINTS" id="PR00888">
    <property type="entry name" value="SM22CALPONIN"/>
</dbReference>
<evidence type="ECO:0000256" key="1">
    <source>
        <dbReference type="ARBA" id="ARBA00022737"/>
    </source>
</evidence>
<keyword evidence="7" id="KW-1185">Reference proteome</keyword>